<dbReference type="Pfam" id="PF01370">
    <property type="entry name" value="Epimerase"/>
    <property type="match status" value="1"/>
</dbReference>
<dbReference type="SUPFAM" id="SSF51735">
    <property type="entry name" value="NAD(P)-binding Rossmann-fold domains"/>
    <property type="match status" value="1"/>
</dbReference>
<dbReference type="PANTHER" id="PTHR48079">
    <property type="entry name" value="PROTEIN YEEZ"/>
    <property type="match status" value="1"/>
</dbReference>
<dbReference type="GeneID" id="30035167"/>
<proteinExistence type="predicted"/>
<dbReference type="PANTHER" id="PTHR48079:SF3">
    <property type="entry name" value="NAD-DEPENDENT EPIMERASE_DEHYDRATASE DOMAIN-CONTAINING PROTEIN"/>
    <property type="match status" value="1"/>
</dbReference>
<protein>
    <submittedName>
        <fullName evidence="2">NAD dependent epimerase/dehydratase family protein</fullName>
    </submittedName>
</protein>
<dbReference type="GO" id="GO:0005737">
    <property type="term" value="C:cytoplasm"/>
    <property type="evidence" value="ECO:0007669"/>
    <property type="project" value="TreeGrafter"/>
</dbReference>
<evidence type="ECO:0000313" key="3">
    <source>
        <dbReference type="Proteomes" id="UP000189580"/>
    </source>
</evidence>
<reference evidence="2 3" key="1">
    <citation type="submission" date="2016-02" db="EMBL/GenBank/DDBJ databases">
        <title>Complete genome sequence and transcriptome regulation of the pentose utilising yeast Sugiyamaella lignohabitans.</title>
        <authorList>
            <person name="Bellasio M."/>
            <person name="Peymann A."/>
            <person name="Valli M."/>
            <person name="Sipitzky M."/>
            <person name="Graf A."/>
            <person name="Sauer M."/>
            <person name="Marx H."/>
            <person name="Mattanovich D."/>
        </authorList>
    </citation>
    <scope>NUCLEOTIDE SEQUENCE [LARGE SCALE GENOMIC DNA]</scope>
    <source>
        <strain evidence="2 3">CBS 10342</strain>
    </source>
</reference>
<dbReference type="RefSeq" id="XP_018738023.1">
    <property type="nucleotide sequence ID" value="XM_018880178.1"/>
</dbReference>
<keyword evidence="3" id="KW-1185">Reference proteome</keyword>
<gene>
    <name evidence="2" type="ORF">AWJ20_3174</name>
</gene>
<dbReference type="GO" id="GO:0004029">
    <property type="term" value="F:aldehyde dehydrogenase (NAD+) activity"/>
    <property type="evidence" value="ECO:0007669"/>
    <property type="project" value="TreeGrafter"/>
</dbReference>
<dbReference type="InterPro" id="IPR051783">
    <property type="entry name" value="NAD(P)-dependent_oxidoreduct"/>
</dbReference>
<name>A0A167FPS3_9ASCO</name>
<dbReference type="InterPro" id="IPR036291">
    <property type="entry name" value="NAD(P)-bd_dom_sf"/>
</dbReference>
<dbReference type="Gene3D" id="3.40.50.720">
    <property type="entry name" value="NAD(P)-binding Rossmann-like Domain"/>
    <property type="match status" value="1"/>
</dbReference>
<dbReference type="KEGG" id="slb:AWJ20_3174"/>
<feature type="domain" description="NAD-dependent epimerase/dehydratase" evidence="1">
    <location>
        <begin position="4"/>
        <end position="81"/>
    </location>
</feature>
<dbReference type="AlphaFoldDB" id="A0A167FPS3"/>
<evidence type="ECO:0000259" key="1">
    <source>
        <dbReference type="Pfam" id="PF01370"/>
    </source>
</evidence>
<accession>A0A167FPS3</accession>
<organism evidence="2 3">
    <name type="scientific">Sugiyamaella lignohabitans</name>
    <dbReference type="NCBI Taxonomy" id="796027"/>
    <lineage>
        <taxon>Eukaryota</taxon>
        <taxon>Fungi</taxon>
        <taxon>Dikarya</taxon>
        <taxon>Ascomycota</taxon>
        <taxon>Saccharomycotina</taxon>
        <taxon>Dipodascomycetes</taxon>
        <taxon>Dipodascales</taxon>
        <taxon>Trichomonascaceae</taxon>
        <taxon>Sugiyamaella</taxon>
    </lineage>
</organism>
<evidence type="ECO:0000313" key="2">
    <source>
        <dbReference type="EMBL" id="ANB15546.1"/>
    </source>
</evidence>
<dbReference type="InterPro" id="IPR001509">
    <property type="entry name" value="Epimerase_deHydtase"/>
</dbReference>
<dbReference type="EMBL" id="CP014503">
    <property type="protein sequence ID" value="ANB15546.1"/>
    <property type="molecule type" value="Genomic_DNA"/>
</dbReference>
<dbReference type="Proteomes" id="UP000189580">
    <property type="component" value="Chromosome b"/>
</dbReference>
<dbReference type="OrthoDB" id="10000533at2759"/>
<sequence>MVKVLIIGATGYIGGATAAALRKNNHRVYGLARTADKAKALAQNEIIPIEGSVDESDSYAKEIEKHAIDVIIDIAGPPSTTQKLLADLAPVAEARNKKFSHGPSNKIGFIYCGGMWVHGSSVDPVSDLELVGTDRATTNPPELVAWRPALEDTILSKTDLFDSIVVRPALVYGGISPIWGLPWGPIAAGLSSNASSVTIPVDAEAIASLIHVDDVATGFVAAVENLPILSKTYPVFDLSTSFEPVALINQLAARALGYKGKLEYHVPDGPDGLFPRAFGTTLNSSGSRLTALTGWRPTKLSMLSEVDIYAQAWLAANN</sequence>